<dbReference type="InterPro" id="IPR014001">
    <property type="entry name" value="Helicase_ATP-bd"/>
</dbReference>
<dbReference type="Pfam" id="PF00271">
    <property type="entry name" value="Helicase_C"/>
    <property type="match status" value="1"/>
</dbReference>
<dbReference type="GO" id="GO:0016787">
    <property type="term" value="F:hydrolase activity"/>
    <property type="evidence" value="ECO:0007669"/>
    <property type="project" value="UniProtKB-KW"/>
</dbReference>
<dbReference type="PANTHER" id="PTHR47959">
    <property type="entry name" value="ATP-DEPENDENT RNA HELICASE RHLE-RELATED"/>
    <property type="match status" value="1"/>
</dbReference>
<evidence type="ECO:0000256" key="7">
    <source>
        <dbReference type="SAM" id="MobiDB-lite"/>
    </source>
</evidence>
<evidence type="ECO:0000256" key="1">
    <source>
        <dbReference type="ARBA" id="ARBA00022741"/>
    </source>
</evidence>
<feature type="compositionally biased region" description="Low complexity" evidence="7">
    <location>
        <begin position="461"/>
        <end position="475"/>
    </location>
</feature>
<dbReference type="GO" id="GO:0005524">
    <property type="term" value="F:ATP binding"/>
    <property type="evidence" value="ECO:0007669"/>
    <property type="project" value="UniProtKB-KW"/>
</dbReference>
<name>A0A3D9HYD8_9BACL</name>
<dbReference type="Gene3D" id="3.40.50.300">
    <property type="entry name" value="P-loop containing nucleotide triphosphate hydrolases"/>
    <property type="match status" value="2"/>
</dbReference>
<feature type="domain" description="Helicase C-terminal" evidence="9">
    <location>
        <begin position="215"/>
        <end position="375"/>
    </location>
</feature>
<dbReference type="SMART" id="SM00490">
    <property type="entry name" value="HELICc"/>
    <property type="match status" value="1"/>
</dbReference>
<dbReference type="GO" id="GO:0003724">
    <property type="term" value="F:RNA helicase activity"/>
    <property type="evidence" value="ECO:0007669"/>
    <property type="project" value="InterPro"/>
</dbReference>
<keyword evidence="4" id="KW-0067">ATP-binding</keyword>
<feature type="compositionally biased region" description="Low complexity" evidence="7">
    <location>
        <begin position="558"/>
        <end position="568"/>
    </location>
</feature>
<organism evidence="11 12">
    <name type="scientific">Cohnella lupini</name>
    <dbReference type="NCBI Taxonomy" id="1294267"/>
    <lineage>
        <taxon>Bacteria</taxon>
        <taxon>Bacillati</taxon>
        <taxon>Bacillota</taxon>
        <taxon>Bacilli</taxon>
        <taxon>Bacillales</taxon>
        <taxon>Paenibacillaceae</taxon>
        <taxon>Cohnella</taxon>
    </lineage>
</organism>
<evidence type="ECO:0000313" key="12">
    <source>
        <dbReference type="Proteomes" id="UP000256869"/>
    </source>
</evidence>
<dbReference type="PROSITE" id="PS51195">
    <property type="entry name" value="Q_MOTIF"/>
    <property type="match status" value="1"/>
</dbReference>
<dbReference type="InterPro" id="IPR044742">
    <property type="entry name" value="DEAD/DEAH_RhlB"/>
</dbReference>
<protein>
    <submittedName>
        <fullName evidence="11">ATP-dependent RNA helicase DeaD</fullName>
    </submittedName>
</protein>
<feature type="short sequence motif" description="Q motif" evidence="6">
    <location>
        <begin position="2"/>
        <end position="30"/>
    </location>
</feature>
<evidence type="ECO:0000256" key="2">
    <source>
        <dbReference type="ARBA" id="ARBA00022801"/>
    </source>
</evidence>
<dbReference type="PROSITE" id="PS51192">
    <property type="entry name" value="HELICASE_ATP_BIND_1"/>
    <property type="match status" value="1"/>
</dbReference>
<dbReference type="InterPro" id="IPR050079">
    <property type="entry name" value="DEAD_box_RNA_helicase"/>
</dbReference>
<gene>
    <name evidence="11" type="ORF">DFP95_12429</name>
</gene>
<dbReference type="InterPro" id="IPR001650">
    <property type="entry name" value="Helicase_C-like"/>
</dbReference>
<dbReference type="Pfam" id="PF00270">
    <property type="entry name" value="DEAD"/>
    <property type="match status" value="1"/>
</dbReference>
<evidence type="ECO:0000259" key="10">
    <source>
        <dbReference type="PROSITE" id="PS51195"/>
    </source>
</evidence>
<feature type="compositionally biased region" description="Gly residues" evidence="7">
    <location>
        <begin position="374"/>
        <end position="394"/>
    </location>
</feature>
<dbReference type="GO" id="GO:0005829">
    <property type="term" value="C:cytosol"/>
    <property type="evidence" value="ECO:0007669"/>
    <property type="project" value="TreeGrafter"/>
</dbReference>
<reference evidence="11 12" key="1">
    <citation type="submission" date="2018-07" db="EMBL/GenBank/DDBJ databases">
        <title>Genomic Encyclopedia of Type Strains, Phase III (KMG-III): the genomes of soil and plant-associated and newly described type strains.</title>
        <authorList>
            <person name="Whitman W."/>
        </authorList>
    </citation>
    <scope>NUCLEOTIDE SEQUENCE [LARGE SCALE GENOMIC DNA]</scope>
    <source>
        <strain evidence="11 12">CECT 8236</strain>
    </source>
</reference>
<feature type="region of interest" description="Disordered" evidence="7">
    <location>
        <begin position="368"/>
        <end position="677"/>
    </location>
</feature>
<feature type="compositionally biased region" description="Gly residues" evidence="7">
    <location>
        <begin position="402"/>
        <end position="416"/>
    </location>
</feature>
<feature type="compositionally biased region" description="Gly residues" evidence="7">
    <location>
        <begin position="593"/>
        <end position="607"/>
    </location>
</feature>
<evidence type="ECO:0000259" key="9">
    <source>
        <dbReference type="PROSITE" id="PS51194"/>
    </source>
</evidence>
<accession>A0A3D9HYD8</accession>
<feature type="compositionally biased region" description="Basic and acidic residues" evidence="7">
    <location>
        <begin position="569"/>
        <end position="592"/>
    </location>
</feature>
<dbReference type="SUPFAM" id="SSF52540">
    <property type="entry name" value="P-loop containing nucleoside triphosphate hydrolases"/>
    <property type="match status" value="1"/>
</dbReference>
<comment type="similarity">
    <text evidence="5">Belongs to the DEAD box helicase family.</text>
</comment>
<evidence type="ECO:0000256" key="4">
    <source>
        <dbReference type="ARBA" id="ARBA00022840"/>
    </source>
</evidence>
<dbReference type="SMART" id="SM00487">
    <property type="entry name" value="DEXDc"/>
    <property type="match status" value="1"/>
</dbReference>
<sequence>MTDFAELGVSEGRVAILKAMGIVTPTPVQEETIPIVKAGHDVISQAQTGTGKTLAFVLPMLDKIKVDAPYVQGLIVTPTRELAIQITAEIKKLLTPEDGIKVLAVYGGQDVEAQLFKLKGNIHMIIATPGRLLDHIRRETISLAGVKMLVLDEADQMLHMGFLKEVEEILNQTPYKKQAMLFSATMPASIREMAGRILRSPQHVTVKAERITVKDIRQWVVETSDRDKQATLVKLLQTTQPYLSIIFCRTKRRANALNVALQELGYESDELHGDLSQAKREQVMKRFRDARLQLLVATDIAARGLDVEGVTHVFNYDVPEDVESYIHRIGRTGRAGEKGLAITIIAPKDRRELGDIEDGIQMAIERRSEEGAKLSGGGLEGSRSSGGLGRGASGGSRATRGGSAGASKGRGVGASRGGDKPYGAGAAGSGRGGDKRRAAVAKPGSGNRSSTGEWVDRGQSREAMSAGRGGRSAASPEPSDEAVGFTFAERGGREGGRSAGAGTGRKPIGDRGGFGRSAGAGGRAGGFGGRKSANDRGGSERSGAGFGRGAAADDRGAARPSAGGTTRRNSAERMAERAAEQAKFERQDDRGGFGRSSGAGSSGGFSKGGRKTEQRGSGGASGGSGRSSGGGRSSSAPKSGGFGGSSFGGSKGGFKAGSKGPSGGGGRSGGRGGSRGR</sequence>
<dbReference type="Proteomes" id="UP000256869">
    <property type="component" value="Unassembled WGS sequence"/>
</dbReference>
<dbReference type="GO" id="GO:0003676">
    <property type="term" value="F:nucleic acid binding"/>
    <property type="evidence" value="ECO:0007669"/>
    <property type="project" value="InterPro"/>
</dbReference>
<evidence type="ECO:0000256" key="5">
    <source>
        <dbReference type="ARBA" id="ARBA00038437"/>
    </source>
</evidence>
<dbReference type="PANTHER" id="PTHR47959:SF1">
    <property type="entry name" value="ATP-DEPENDENT RNA HELICASE DBPA"/>
    <property type="match status" value="1"/>
</dbReference>
<feature type="compositionally biased region" description="Gly residues" evidence="7">
    <location>
        <begin position="616"/>
        <end position="632"/>
    </location>
</feature>
<dbReference type="PROSITE" id="PS51194">
    <property type="entry name" value="HELICASE_CTER"/>
    <property type="match status" value="1"/>
</dbReference>
<feature type="compositionally biased region" description="Gly residues" evidence="7">
    <location>
        <begin position="510"/>
        <end position="529"/>
    </location>
</feature>
<dbReference type="InterPro" id="IPR027417">
    <property type="entry name" value="P-loop_NTPase"/>
</dbReference>
<evidence type="ECO:0000256" key="3">
    <source>
        <dbReference type="ARBA" id="ARBA00022806"/>
    </source>
</evidence>
<dbReference type="AlphaFoldDB" id="A0A3D9HYD8"/>
<evidence type="ECO:0000259" key="8">
    <source>
        <dbReference type="PROSITE" id="PS51192"/>
    </source>
</evidence>
<proteinExistence type="inferred from homology"/>
<keyword evidence="1" id="KW-0547">Nucleotide-binding</keyword>
<evidence type="ECO:0000313" key="11">
    <source>
        <dbReference type="EMBL" id="RED54503.1"/>
    </source>
</evidence>
<keyword evidence="2" id="KW-0378">Hydrolase</keyword>
<keyword evidence="12" id="KW-1185">Reference proteome</keyword>
<feature type="domain" description="DEAD-box RNA helicase Q" evidence="10">
    <location>
        <begin position="2"/>
        <end position="30"/>
    </location>
</feature>
<dbReference type="OrthoDB" id="9805696at2"/>
<feature type="domain" description="Helicase ATP-binding" evidence="8">
    <location>
        <begin position="33"/>
        <end position="204"/>
    </location>
</feature>
<dbReference type="EMBL" id="QRDY01000024">
    <property type="protein sequence ID" value="RED54503.1"/>
    <property type="molecule type" value="Genomic_DNA"/>
</dbReference>
<dbReference type="CDD" id="cd18787">
    <property type="entry name" value="SF2_C_DEAD"/>
    <property type="match status" value="1"/>
</dbReference>
<dbReference type="CDD" id="cd00268">
    <property type="entry name" value="DEADc"/>
    <property type="match status" value="1"/>
</dbReference>
<keyword evidence="3 11" id="KW-0347">Helicase</keyword>
<comment type="caution">
    <text evidence="11">The sequence shown here is derived from an EMBL/GenBank/DDBJ whole genome shotgun (WGS) entry which is preliminary data.</text>
</comment>
<dbReference type="InterPro" id="IPR011545">
    <property type="entry name" value="DEAD/DEAH_box_helicase_dom"/>
</dbReference>
<feature type="compositionally biased region" description="Gly residues" evidence="7">
    <location>
        <begin position="640"/>
        <end position="677"/>
    </location>
</feature>
<dbReference type="InterPro" id="IPR014014">
    <property type="entry name" value="RNA_helicase_DEAD_Q_motif"/>
</dbReference>
<evidence type="ECO:0000256" key="6">
    <source>
        <dbReference type="PROSITE-ProRule" id="PRU00552"/>
    </source>
</evidence>